<accession>A0AA89B1F3</accession>
<feature type="region of interest" description="Disordered" evidence="1">
    <location>
        <begin position="193"/>
        <end position="258"/>
    </location>
</feature>
<reference evidence="2" key="1">
    <citation type="submission" date="2022-12" db="EMBL/GenBank/DDBJ databases">
        <title>Draft genome assemblies for two species of Escallonia (Escalloniales).</title>
        <authorList>
            <person name="Chanderbali A."/>
            <person name="Dervinis C."/>
            <person name="Anghel I."/>
            <person name="Soltis D."/>
            <person name="Soltis P."/>
            <person name="Zapata F."/>
        </authorList>
    </citation>
    <scope>NUCLEOTIDE SEQUENCE</scope>
    <source>
        <strain evidence="2">UCBG64.0493</strain>
        <tissue evidence="2">Leaf</tissue>
    </source>
</reference>
<feature type="region of interest" description="Disordered" evidence="1">
    <location>
        <begin position="88"/>
        <end position="131"/>
    </location>
</feature>
<evidence type="ECO:0000256" key="1">
    <source>
        <dbReference type="SAM" id="MobiDB-lite"/>
    </source>
</evidence>
<feature type="compositionally biased region" description="Basic and acidic residues" evidence="1">
    <location>
        <begin position="116"/>
        <end position="131"/>
    </location>
</feature>
<dbReference type="Proteomes" id="UP001188597">
    <property type="component" value="Unassembled WGS sequence"/>
</dbReference>
<dbReference type="AlphaFoldDB" id="A0AA89B1F3"/>
<name>A0AA89B1F3_9ASTE</name>
<sequence>MPSSEDAKTVEKEEVEDEDGKSIGSHAEKRKKKPNSATPKSRVKKEQVDSDLDEPPIARKSSNKAKIQDADSKNDKWKDAFGLALNSFVERQEEKGGGKEKGAKEGVRSGMKKEKKVYDLPGQKRDAPDERDPLRIFYETLYKQMPNSDMAAFWMMESGLLSKEVAKKVYEKKLKISRQQELGSPMKAVITVKRTADSVTVKKRTISSPVSTQKKKTPNSKVASKQSKKRKVDDDMSDHGSDNDFVLAGRKAKKQRAA</sequence>
<dbReference type="PANTHER" id="PTHR33828:SF2">
    <property type="entry name" value="NUCLEOLIN"/>
    <property type="match status" value="1"/>
</dbReference>
<feature type="compositionally biased region" description="Basic and acidic residues" evidence="1">
    <location>
        <begin position="90"/>
        <end position="107"/>
    </location>
</feature>
<feature type="compositionally biased region" description="Basic and acidic residues" evidence="1">
    <location>
        <begin position="231"/>
        <end position="242"/>
    </location>
</feature>
<dbReference type="EMBL" id="JAVXUP010000636">
    <property type="protein sequence ID" value="KAK3023790.1"/>
    <property type="molecule type" value="Genomic_DNA"/>
</dbReference>
<evidence type="ECO:0000313" key="3">
    <source>
        <dbReference type="Proteomes" id="UP001188597"/>
    </source>
</evidence>
<feature type="region of interest" description="Disordered" evidence="1">
    <location>
        <begin position="1"/>
        <end position="73"/>
    </location>
</feature>
<dbReference type="PANTHER" id="PTHR33828">
    <property type="entry name" value="OS05G0596200 PROTEIN"/>
    <property type="match status" value="1"/>
</dbReference>
<comment type="caution">
    <text evidence="2">The sequence shown here is derived from an EMBL/GenBank/DDBJ whole genome shotgun (WGS) entry which is preliminary data.</text>
</comment>
<protein>
    <submittedName>
        <fullName evidence="2">Uncharacterized protein</fullName>
    </submittedName>
</protein>
<evidence type="ECO:0000313" key="2">
    <source>
        <dbReference type="EMBL" id="KAK3023790.1"/>
    </source>
</evidence>
<feature type="compositionally biased region" description="Basic and acidic residues" evidence="1">
    <location>
        <begin position="1"/>
        <end position="12"/>
    </location>
</feature>
<proteinExistence type="predicted"/>
<gene>
    <name evidence="2" type="ORF">RJ639_043406</name>
</gene>
<keyword evidence="3" id="KW-1185">Reference proteome</keyword>
<organism evidence="2 3">
    <name type="scientific">Escallonia herrerae</name>
    <dbReference type="NCBI Taxonomy" id="1293975"/>
    <lineage>
        <taxon>Eukaryota</taxon>
        <taxon>Viridiplantae</taxon>
        <taxon>Streptophyta</taxon>
        <taxon>Embryophyta</taxon>
        <taxon>Tracheophyta</taxon>
        <taxon>Spermatophyta</taxon>
        <taxon>Magnoliopsida</taxon>
        <taxon>eudicotyledons</taxon>
        <taxon>Gunneridae</taxon>
        <taxon>Pentapetalae</taxon>
        <taxon>asterids</taxon>
        <taxon>campanulids</taxon>
        <taxon>Escalloniales</taxon>
        <taxon>Escalloniaceae</taxon>
        <taxon>Escallonia</taxon>
    </lineage>
</organism>